<dbReference type="RefSeq" id="WP_106348308.1">
    <property type="nucleotide sequence ID" value="NZ_PVUE01000004.1"/>
</dbReference>
<feature type="transmembrane region" description="Helical" evidence="1">
    <location>
        <begin position="12"/>
        <end position="37"/>
    </location>
</feature>
<keyword evidence="1" id="KW-1133">Transmembrane helix</keyword>
<gene>
    <name evidence="2" type="ORF">CLV47_104119</name>
</gene>
<evidence type="ECO:0000313" key="2">
    <source>
        <dbReference type="EMBL" id="PRZ42773.1"/>
    </source>
</evidence>
<keyword evidence="1" id="KW-0472">Membrane</keyword>
<dbReference type="EMBL" id="PVUE01000004">
    <property type="protein sequence ID" value="PRZ42773.1"/>
    <property type="molecule type" value="Genomic_DNA"/>
</dbReference>
<feature type="transmembrane region" description="Helical" evidence="1">
    <location>
        <begin position="541"/>
        <end position="559"/>
    </location>
</feature>
<feature type="transmembrane region" description="Helical" evidence="1">
    <location>
        <begin position="379"/>
        <end position="401"/>
    </location>
</feature>
<dbReference type="AlphaFoldDB" id="A0A2T1A2G0"/>
<sequence length="822" mass="87305">MRRTTAHRRPGWLVVLRAFLATYVVLALVGGILTIAATASPSFNSNTDGANAISNDVADSISRFNQDSDSEEPSWTGDDFLAAVAGHESGGQIVRMPGADTYLDDATIIAATAGTKVLVVVTPPTPLGAVEKTRVRDNTVQKYWAQKRGLSVVMVHGQEVYLPGPDLYVISTPSTGVPMREAMRTGDATSTVVYVAKTAAAYVPGTSDYQDITHAGSDATTAKTLALTDTRPPTEAELAPITAALDAGDLFVDPSISPRPEYKKAWGAVAPGKTLKVAILPYAAPGTAVDYAGALAQRYPDDAVLVMTGKWIESAGVDRQIMVDAYMQVYGLGGFSFAASAPQYGAVLDWVTNVAGSAIKSHAFDRPLPSLPETSFPRWVSYLLLATSLLIAVGFGLEYLIERRRPVSSQSRQQWRDHVSSALAASYLGLSTAPYLGKDGGLTKPPEIQALLDGAYADLLTLHGIDVDHEPAHAGQIALAAWDALDHAARDLDRPGSGPTQSLPAAMRVVPEPARPAKPSLFARIKAKLTKRVRRADKPALVGRVVIVVVIIGFAGFFVKSLTSPADFSTQTTADISALSTSNVLSLGDLPRKEIAAISQDIGNRAMLVAVADSSQTTNPYNLANAMAAEYPDAVVFVVQDGDVKAAQIGSDARIGKYNKYSLIDDYSGLENPSGGNEPLVRQLALLYDQLAAEHSIAQVNRNSYDPPTPPWGWIAAGLVIALAATAFLVSAATRRTSLRERERDEERATREALSLRLGAVAPVLLDAGPAVDQALLARLGAEHSALMDRVAAGDPTQLDDLRTEIDAYVQKVRSSVPAVRP</sequence>
<name>A0A2T1A2G0_9ACTN</name>
<feature type="transmembrane region" description="Helical" evidence="1">
    <location>
        <begin position="712"/>
        <end position="734"/>
    </location>
</feature>
<keyword evidence="1" id="KW-0812">Transmembrane</keyword>
<organism evidence="2 3">
    <name type="scientific">Antricoccus suffuscus</name>
    <dbReference type="NCBI Taxonomy" id="1629062"/>
    <lineage>
        <taxon>Bacteria</taxon>
        <taxon>Bacillati</taxon>
        <taxon>Actinomycetota</taxon>
        <taxon>Actinomycetes</taxon>
        <taxon>Geodermatophilales</taxon>
        <taxon>Antricoccaceae</taxon>
        <taxon>Antricoccus</taxon>
    </lineage>
</organism>
<evidence type="ECO:0000256" key="1">
    <source>
        <dbReference type="SAM" id="Phobius"/>
    </source>
</evidence>
<protein>
    <submittedName>
        <fullName evidence="2">Uncharacterized protein</fullName>
    </submittedName>
</protein>
<accession>A0A2T1A2G0</accession>
<dbReference type="OrthoDB" id="5200308at2"/>
<comment type="caution">
    <text evidence="2">The sequence shown here is derived from an EMBL/GenBank/DDBJ whole genome shotgun (WGS) entry which is preliminary data.</text>
</comment>
<reference evidence="2 3" key="1">
    <citation type="submission" date="2018-03" db="EMBL/GenBank/DDBJ databases">
        <title>Genomic Encyclopedia of Archaeal and Bacterial Type Strains, Phase II (KMG-II): from individual species to whole genera.</title>
        <authorList>
            <person name="Goeker M."/>
        </authorList>
    </citation>
    <scope>NUCLEOTIDE SEQUENCE [LARGE SCALE GENOMIC DNA]</scope>
    <source>
        <strain evidence="2 3">DSM 100065</strain>
    </source>
</reference>
<evidence type="ECO:0000313" key="3">
    <source>
        <dbReference type="Proteomes" id="UP000237752"/>
    </source>
</evidence>
<proteinExistence type="predicted"/>
<keyword evidence="3" id="KW-1185">Reference proteome</keyword>
<dbReference type="Proteomes" id="UP000237752">
    <property type="component" value="Unassembled WGS sequence"/>
</dbReference>